<comment type="caution">
    <text evidence="3">The sequence shown here is derived from an EMBL/GenBank/DDBJ whole genome shotgun (WGS) entry which is preliminary data.</text>
</comment>
<dbReference type="PANTHER" id="PTHR12049">
    <property type="entry name" value="PROTEIN ARGININE METHYLTRANSFERASE NDUFAF7, MITOCHONDRIAL"/>
    <property type="match status" value="1"/>
</dbReference>
<evidence type="ECO:0000256" key="1">
    <source>
        <dbReference type="ARBA" id="ARBA00022603"/>
    </source>
</evidence>
<proteinExistence type="predicted"/>
<dbReference type="RefSeq" id="WP_183899316.1">
    <property type="nucleotide sequence ID" value="NZ_JACIDW010000002.1"/>
</dbReference>
<accession>A0A7W6GA67</accession>
<evidence type="ECO:0000256" key="2">
    <source>
        <dbReference type="ARBA" id="ARBA00022679"/>
    </source>
</evidence>
<keyword evidence="2 3" id="KW-0808">Transferase</keyword>
<dbReference type="GO" id="GO:0032259">
    <property type="term" value="P:methylation"/>
    <property type="evidence" value="ECO:0007669"/>
    <property type="project" value="UniProtKB-KW"/>
</dbReference>
<dbReference type="EMBL" id="JACIDW010000002">
    <property type="protein sequence ID" value="MBB3963627.1"/>
    <property type="molecule type" value="Genomic_DNA"/>
</dbReference>
<dbReference type="SUPFAM" id="SSF53335">
    <property type="entry name" value="S-adenosyl-L-methionine-dependent methyltransferases"/>
    <property type="match status" value="1"/>
</dbReference>
<dbReference type="InterPro" id="IPR029063">
    <property type="entry name" value="SAM-dependent_MTases_sf"/>
</dbReference>
<dbReference type="InterPro" id="IPR003788">
    <property type="entry name" value="NDUFAF7"/>
</dbReference>
<keyword evidence="1 3" id="KW-0489">Methyltransferase</keyword>
<dbReference type="GO" id="GO:0035243">
    <property type="term" value="F:protein-arginine omega-N symmetric methyltransferase activity"/>
    <property type="evidence" value="ECO:0007669"/>
    <property type="project" value="TreeGrafter"/>
</dbReference>
<organism evidence="3 4">
    <name type="scientific">Rhizobium metallidurans</name>
    <dbReference type="NCBI Taxonomy" id="1265931"/>
    <lineage>
        <taxon>Bacteria</taxon>
        <taxon>Pseudomonadati</taxon>
        <taxon>Pseudomonadota</taxon>
        <taxon>Alphaproteobacteria</taxon>
        <taxon>Hyphomicrobiales</taxon>
        <taxon>Rhizobiaceae</taxon>
        <taxon>Rhizobium/Agrobacterium group</taxon>
        <taxon>Rhizobium</taxon>
    </lineage>
</organism>
<dbReference type="InterPro" id="IPR038375">
    <property type="entry name" value="NDUFAF7_sf"/>
</dbReference>
<sequence>MTTALGEKIKAIIQANGPISVTDFFSLCLADPEYGYYKTREPFGSSGDFVTAPEVSQLFGEMIGVFIVHAWQRHGTPPGVKLVEIGPGRGTMMSDMLRVIERLAPPLFETMTIHLVETSPRLREVQQETLAAHQGRISWHDGFDEIPPGLTLIAANELFDAIPIRQFVKTATGFRERMVGLDVDDELSFGTGVAGIDPRLLPEQAASVPLGTLFEIAPARESVMVAIADRLKAFGGTALALDYGHLITGFGDTLQAVRMHEFDPPLAHPGEADLTSHVDFQALGETAVSAGLHVNGQLHQGDFLVGLGILERAAALGRDREPRTQQIIQAAVDRLAGEGEGKMGELFKVMAVSHPAIDLMPFRSVD</sequence>
<evidence type="ECO:0000313" key="4">
    <source>
        <dbReference type="Proteomes" id="UP000582090"/>
    </source>
</evidence>
<evidence type="ECO:0000313" key="3">
    <source>
        <dbReference type="EMBL" id="MBB3963627.1"/>
    </source>
</evidence>
<dbReference type="Gene3D" id="3.40.50.12710">
    <property type="match status" value="1"/>
</dbReference>
<keyword evidence="4" id="KW-1185">Reference proteome</keyword>
<protein>
    <submittedName>
        <fullName evidence="3">SAM-dependent MidA family methyltransferase</fullName>
    </submittedName>
</protein>
<gene>
    <name evidence="3" type="ORF">GGQ67_001252</name>
</gene>
<reference evidence="3 4" key="1">
    <citation type="submission" date="2020-08" db="EMBL/GenBank/DDBJ databases">
        <title>Genomic Encyclopedia of Type Strains, Phase IV (KMG-IV): sequencing the most valuable type-strain genomes for metagenomic binning, comparative biology and taxonomic classification.</title>
        <authorList>
            <person name="Goeker M."/>
        </authorList>
    </citation>
    <scope>NUCLEOTIDE SEQUENCE [LARGE SCALE GENOMIC DNA]</scope>
    <source>
        <strain evidence="3 4">DSM 26575</strain>
    </source>
</reference>
<dbReference type="Pfam" id="PF02636">
    <property type="entry name" value="Methyltransf_28"/>
    <property type="match status" value="1"/>
</dbReference>
<dbReference type="Proteomes" id="UP000582090">
    <property type="component" value="Unassembled WGS sequence"/>
</dbReference>
<dbReference type="PANTHER" id="PTHR12049:SF7">
    <property type="entry name" value="PROTEIN ARGININE METHYLTRANSFERASE NDUFAF7, MITOCHONDRIAL"/>
    <property type="match status" value="1"/>
</dbReference>
<dbReference type="AlphaFoldDB" id="A0A7W6GA67"/>
<name>A0A7W6GA67_9HYPH</name>